<dbReference type="EnsemblMetazoa" id="PHUM375960-RA">
    <property type="protein sequence ID" value="PHUM375960-PA"/>
    <property type="gene ID" value="PHUM375960"/>
</dbReference>
<dbReference type="KEGG" id="phu:Phum_PHUM375960"/>
<dbReference type="VEuPathDB" id="VectorBase:PHUM375960"/>
<dbReference type="EMBL" id="AAZO01004393">
    <property type="status" value="NOT_ANNOTATED_CDS"/>
    <property type="molecule type" value="Genomic_DNA"/>
</dbReference>
<keyword evidence="3" id="KW-1185">Reference proteome</keyword>
<dbReference type="InParanoid" id="E0VQC3"/>
<organism>
    <name type="scientific">Pediculus humanus subsp. corporis</name>
    <name type="common">Body louse</name>
    <dbReference type="NCBI Taxonomy" id="121224"/>
    <lineage>
        <taxon>Eukaryota</taxon>
        <taxon>Metazoa</taxon>
        <taxon>Ecdysozoa</taxon>
        <taxon>Arthropoda</taxon>
        <taxon>Hexapoda</taxon>
        <taxon>Insecta</taxon>
        <taxon>Pterygota</taxon>
        <taxon>Neoptera</taxon>
        <taxon>Paraneoptera</taxon>
        <taxon>Psocodea</taxon>
        <taxon>Troctomorpha</taxon>
        <taxon>Phthiraptera</taxon>
        <taxon>Anoplura</taxon>
        <taxon>Pediculidae</taxon>
        <taxon>Pediculus</taxon>
    </lineage>
</organism>
<dbReference type="EMBL" id="DS235418">
    <property type="protein sequence ID" value="EEB15579.1"/>
    <property type="molecule type" value="Genomic_DNA"/>
</dbReference>
<dbReference type="AlphaFoldDB" id="E0VQC3"/>
<reference evidence="2" key="3">
    <citation type="submission" date="2020-05" db="UniProtKB">
        <authorList>
            <consortium name="EnsemblMetazoa"/>
        </authorList>
    </citation>
    <scope>IDENTIFICATION</scope>
    <source>
        <strain evidence="2">USDA</strain>
    </source>
</reference>
<evidence type="ECO:0000313" key="3">
    <source>
        <dbReference type="Proteomes" id="UP000009046"/>
    </source>
</evidence>
<dbReference type="GeneID" id="8240218"/>
<accession>E0VQC3</accession>
<evidence type="ECO:0000313" key="1">
    <source>
        <dbReference type="EMBL" id="EEB15579.1"/>
    </source>
</evidence>
<reference evidence="1" key="1">
    <citation type="submission" date="2007-04" db="EMBL/GenBank/DDBJ databases">
        <title>Annotation of Pediculus humanus corporis strain USDA.</title>
        <authorList>
            <person name="Kirkness E."/>
            <person name="Hannick L."/>
            <person name="Hass B."/>
            <person name="Bruggner R."/>
            <person name="Lawson D."/>
            <person name="Bidwell S."/>
            <person name="Joardar V."/>
            <person name="Caler E."/>
            <person name="Walenz B."/>
            <person name="Inman J."/>
            <person name="Schobel S."/>
            <person name="Galinsky K."/>
            <person name="Amedeo P."/>
            <person name="Strausberg R."/>
        </authorList>
    </citation>
    <scope>NUCLEOTIDE SEQUENCE</scope>
    <source>
        <strain evidence="1">USDA</strain>
    </source>
</reference>
<protein>
    <submittedName>
        <fullName evidence="1 2">Uncharacterized protein</fullName>
    </submittedName>
</protein>
<gene>
    <name evidence="2" type="primary">8240218</name>
    <name evidence="1" type="ORF">Phum_PHUM375960</name>
</gene>
<dbReference type="HOGENOM" id="CLU_1397885_0_0_1"/>
<dbReference type="Proteomes" id="UP000009046">
    <property type="component" value="Unassembled WGS sequence"/>
</dbReference>
<evidence type="ECO:0000313" key="2">
    <source>
        <dbReference type="EnsemblMetazoa" id="PHUM375960-PA"/>
    </source>
</evidence>
<dbReference type="RefSeq" id="XP_002428317.1">
    <property type="nucleotide sequence ID" value="XM_002428272.1"/>
</dbReference>
<proteinExistence type="predicted"/>
<reference evidence="1" key="2">
    <citation type="submission" date="2007-04" db="EMBL/GenBank/DDBJ databases">
        <title>The genome of the human body louse.</title>
        <authorList>
            <consortium name="The Human Body Louse Genome Consortium"/>
            <person name="Kirkness E."/>
            <person name="Walenz B."/>
            <person name="Hass B."/>
            <person name="Bruggner R."/>
            <person name="Strausberg R."/>
        </authorList>
    </citation>
    <scope>NUCLEOTIDE SEQUENCE</scope>
    <source>
        <strain evidence="1">USDA</strain>
    </source>
</reference>
<dbReference type="CTD" id="8240218"/>
<name>E0VQC3_PEDHC</name>
<sequence length="195" mass="22970">MNQLMSRSLAEYSQNPKINKNLMDIYYLARNTDETNFEYPDTKEYSAIRANDVITDKKKSKEKNYILNFGHLLANAAAANDDSNDDYDNNNNNNNKPIIRMEYDNLKKKIDSNLGYIMKRSGNEKILSNENKKEFITIFDCLPDDLLISPYQDVIRPCDLPIQIMDKKNPIDKRFLGYFFFFFFFNNNKKKLSSY</sequence>